<dbReference type="Proteomes" id="UP000558070">
    <property type="component" value="Unassembled WGS sequence"/>
</dbReference>
<dbReference type="EMBL" id="JAARZO010000001">
    <property type="protein sequence ID" value="MBC2286830.1"/>
    <property type="molecule type" value="Genomic_DNA"/>
</dbReference>
<gene>
    <name evidence="1" type="ORF">HB839_01595</name>
    <name evidence="2" type="ORF">HCB47_04130</name>
</gene>
<dbReference type="RefSeq" id="WP_185318737.1">
    <property type="nucleotide sequence ID" value="NZ_JAARPH010000001.1"/>
</dbReference>
<comment type="caution">
    <text evidence="2">The sequence shown here is derived from an EMBL/GenBank/DDBJ whole genome shotgun (WGS) entry which is preliminary data.</text>
</comment>
<sequence>MKHNNQLEAVLVNKNKVLVIGPNGAGKSTFAAKIGEKYDFEVCHLDKIFWQENWNHISELEFEKKVNEIMSSKKPYIIDGDYFFNLSKRLEDTDLVIWIKIPLLVCVANIIKRRFKYMFSTRPDITAGCDEKLSFSFLIYALQYNKRSGKQTKELLANVYQKEVFVIDSYHKLRKY</sequence>
<dbReference type="PANTHER" id="PTHR37816">
    <property type="entry name" value="YALI0E33011P"/>
    <property type="match status" value="1"/>
</dbReference>
<evidence type="ECO:0000313" key="4">
    <source>
        <dbReference type="Proteomes" id="UP000558070"/>
    </source>
</evidence>
<evidence type="ECO:0000313" key="2">
    <source>
        <dbReference type="EMBL" id="MBC2286830.1"/>
    </source>
</evidence>
<dbReference type="EMBL" id="JAARPH010000001">
    <property type="protein sequence ID" value="MBC1374213.1"/>
    <property type="molecule type" value="Genomic_DNA"/>
</dbReference>
<protein>
    <submittedName>
        <fullName evidence="2">AAA family ATPase</fullName>
    </submittedName>
</protein>
<dbReference type="SUPFAM" id="SSF52540">
    <property type="entry name" value="P-loop containing nucleoside triphosphate hydrolases"/>
    <property type="match status" value="1"/>
</dbReference>
<accession>A0A7X0ZGE4</accession>
<evidence type="ECO:0000313" key="3">
    <source>
        <dbReference type="Proteomes" id="UP000518829"/>
    </source>
</evidence>
<dbReference type="PANTHER" id="PTHR37816:SF3">
    <property type="entry name" value="MODULATES DNA TOPOLOGY"/>
    <property type="match status" value="1"/>
</dbReference>
<dbReference type="InterPro" id="IPR027417">
    <property type="entry name" value="P-loop_NTPase"/>
</dbReference>
<evidence type="ECO:0000313" key="1">
    <source>
        <dbReference type="EMBL" id="MBC1374213.1"/>
    </source>
</evidence>
<dbReference type="InterPro" id="IPR052922">
    <property type="entry name" value="Cytidylate_Kinase-2"/>
</dbReference>
<keyword evidence="3" id="KW-1185">Reference proteome</keyword>
<reference evidence="3 4" key="1">
    <citation type="submission" date="2020-03" db="EMBL/GenBank/DDBJ databases">
        <title>Soil Listeria distribution.</title>
        <authorList>
            <person name="Liao J."/>
            <person name="Wiedmann M."/>
        </authorList>
    </citation>
    <scope>NUCLEOTIDE SEQUENCE [LARGE SCALE GENOMIC DNA]</scope>
    <source>
        <strain evidence="2 4">FSL L7-0072</strain>
        <strain evidence="1 3">FSL L7-1699</strain>
    </source>
</reference>
<dbReference type="Proteomes" id="UP000518829">
    <property type="component" value="Unassembled WGS sequence"/>
</dbReference>
<dbReference type="Gene3D" id="3.40.50.300">
    <property type="entry name" value="P-loop containing nucleotide triphosphate hydrolases"/>
    <property type="match status" value="1"/>
</dbReference>
<dbReference type="AlphaFoldDB" id="A0A7X0ZGE4"/>
<proteinExistence type="predicted"/>
<organism evidence="2 4">
    <name type="scientific">Listeria farberi</name>
    <dbReference type="NCBI Taxonomy" id="2713500"/>
    <lineage>
        <taxon>Bacteria</taxon>
        <taxon>Bacillati</taxon>
        <taxon>Bacillota</taxon>
        <taxon>Bacilli</taxon>
        <taxon>Bacillales</taxon>
        <taxon>Listeriaceae</taxon>
        <taxon>Listeria</taxon>
    </lineage>
</organism>
<name>A0A7X0ZGE4_9LIST</name>